<dbReference type="Proteomes" id="UP001597079">
    <property type="component" value="Unassembled WGS sequence"/>
</dbReference>
<gene>
    <name evidence="2 5" type="primary">bshC</name>
    <name evidence="5" type="ORF">ACFSB2_21890</name>
</gene>
<dbReference type="Pfam" id="PF24850">
    <property type="entry name" value="CC_BshC"/>
    <property type="match status" value="1"/>
</dbReference>
<comment type="caution">
    <text evidence="5">The sequence shown here is derived from an EMBL/GenBank/DDBJ whole genome shotgun (WGS) entry which is preliminary data.</text>
</comment>
<dbReference type="InterPro" id="IPR055398">
    <property type="entry name" value="Rossmann-like_BshC"/>
</dbReference>
<accession>A0ABW4JMK7</accession>
<dbReference type="PIRSF" id="PIRSF012535">
    <property type="entry name" value="UCP012535"/>
    <property type="match status" value="1"/>
</dbReference>
<comment type="function">
    <text evidence="2">Involved in bacillithiol (BSH) biosynthesis. May catalyze the last step of the pathway, the addition of cysteine to glucosamine malate (GlcN-Mal) to generate BSH.</text>
</comment>
<reference evidence="6" key="1">
    <citation type="journal article" date="2019" name="Int. J. Syst. Evol. Microbiol.">
        <title>The Global Catalogue of Microorganisms (GCM) 10K type strain sequencing project: providing services to taxonomists for standard genome sequencing and annotation.</title>
        <authorList>
            <consortium name="The Broad Institute Genomics Platform"/>
            <consortium name="The Broad Institute Genome Sequencing Center for Infectious Disease"/>
            <person name="Wu L."/>
            <person name="Ma J."/>
        </authorList>
    </citation>
    <scope>NUCLEOTIDE SEQUENCE [LARGE SCALE GENOMIC DNA]</scope>
    <source>
        <strain evidence="6">CGMCC 1.12286</strain>
    </source>
</reference>
<sequence>MKCSIHQSPTGNRLTDAQLFSFADVAHLYDEQNPISPETYRKRAEMITPYFDDAHRQQLVEAIEAYGQRIGVSPAQKAATARLRDPRSVAVVTGQQAGLFTGPFYSISKALSAVGVARELERELERPVVAVFWVASEDHDFAEVDHAYFLSHQQTTQRVQLKHAFDSHQMVYSAPLDHSQIQYVLQVIQDDLPDHTYKAEMLQTLADCWQTGDSLAVWFARLMSVLLQNQPIVIVDPCLPALRQLVGPVFARTLQNFDVLQAKLQDAYDEVAEAGFEPEVIRDAAHSTVFHVVDGKRYVLERREGGHFTARGYGLDLDEAAWIRMAMEEPERFSSNVLLRPVIQDHLLPTLAYVGGPSEIAYHTLSRAVFHTHERLLPPLIMRQRFRIAGPGVARAMKQWDISFEDVRQPVDLVATRLLQDFSSALSAKVAGMKELVHHQLSELADDFAVYGPQVAEMVGRQGKEHESLLTRLESKIYRLAEQRHIADVQQLRRIQHWFWTDGHEQERRLCPLNIWAELGQVWFESLPAWGNYRQPAPYLELSVE</sequence>
<feature type="domain" description="Bacillithiol biosynthesis BshC N-terminal Rossmann-like" evidence="3">
    <location>
        <begin position="7"/>
        <end position="383"/>
    </location>
</feature>
<dbReference type="RefSeq" id="WP_377945233.1">
    <property type="nucleotide sequence ID" value="NZ_JBHUCX010000092.1"/>
</dbReference>
<name>A0ABW4JMK7_9BACL</name>
<dbReference type="Pfam" id="PF10079">
    <property type="entry name" value="Rossmann-like_BshC"/>
    <property type="match status" value="1"/>
</dbReference>
<comment type="similarity">
    <text evidence="2">Belongs to the BshC family.</text>
</comment>
<dbReference type="EMBL" id="JBHUCX010000092">
    <property type="protein sequence ID" value="MFD1677329.1"/>
    <property type="molecule type" value="Genomic_DNA"/>
</dbReference>
<evidence type="ECO:0000256" key="2">
    <source>
        <dbReference type="HAMAP-Rule" id="MF_01867"/>
    </source>
</evidence>
<evidence type="ECO:0000256" key="1">
    <source>
        <dbReference type="ARBA" id="ARBA00022598"/>
    </source>
</evidence>
<protein>
    <recommendedName>
        <fullName evidence="2">Putative cysteine ligase BshC</fullName>
        <ecNumber evidence="2">6.-.-.-</ecNumber>
    </recommendedName>
</protein>
<organism evidence="5 6">
    <name type="scientific">Alicyclobacillus fodiniaquatilis</name>
    <dbReference type="NCBI Taxonomy" id="1661150"/>
    <lineage>
        <taxon>Bacteria</taxon>
        <taxon>Bacillati</taxon>
        <taxon>Bacillota</taxon>
        <taxon>Bacilli</taxon>
        <taxon>Bacillales</taxon>
        <taxon>Alicyclobacillaceae</taxon>
        <taxon>Alicyclobacillus</taxon>
    </lineage>
</organism>
<dbReference type="EC" id="6.-.-.-" evidence="2"/>
<dbReference type="InterPro" id="IPR055399">
    <property type="entry name" value="CC_BshC"/>
</dbReference>
<evidence type="ECO:0000259" key="4">
    <source>
        <dbReference type="Pfam" id="PF24850"/>
    </source>
</evidence>
<dbReference type="NCBIfam" id="TIGR03998">
    <property type="entry name" value="thiol_BshC"/>
    <property type="match status" value="1"/>
</dbReference>
<evidence type="ECO:0000259" key="3">
    <source>
        <dbReference type="Pfam" id="PF10079"/>
    </source>
</evidence>
<evidence type="ECO:0000313" key="5">
    <source>
        <dbReference type="EMBL" id="MFD1677329.1"/>
    </source>
</evidence>
<keyword evidence="1 2" id="KW-0436">Ligase</keyword>
<dbReference type="HAMAP" id="MF_01867">
    <property type="entry name" value="BshC"/>
    <property type="match status" value="1"/>
</dbReference>
<dbReference type="InterPro" id="IPR011199">
    <property type="entry name" value="Bacillithiol_biosynth_BshC"/>
</dbReference>
<feature type="domain" description="Bacillithiol biosynthesis BshC C-terminal coiled-coil" evidence="4">
    <location>
        <begin position="393"/>
        <end position="527"/>
    </location>
</feature>
<evidence type="ECO:0000313" key="6">
    <source>
        <dbReference type="Proteomes" id="UP001597079"/>
    </source>
</evidence>
<keyword evidence="6" id="KW-1185">Reference proteome</keyword>
<proteinExistence type="inferred from homology"/>